<name>A0A9P3LXB1_9FUNG</name>
<reference evidence="4" key="2">
    <citation type="journal article" date="2022" name="Microbiol. Resour. Announc.">
        <title>Whole-Genome Sequence of Entomortierella parvispora E1425, a Mucoromycotan Fungus Associated with Burkholderiaceae-Related Endosymbiotic Bacteria.</title>
        <authorList>
            <person name="Herlambang A."/>
            <person name="Guo Y."/>
            <person name="Takashima Y."/>
            <person name="Narisawa K."/>
            <person name="Ohta H."/>
            <person name="Nishizawa T."/>
        </authorList>
    </citation>
    <scope>NUCLEOTIDE SEQUENCE</scope>
    <source>
        <strain evidence="4">E1425</strain>
    </source>
</reference>
<feature type="region of interest" description="Disordered" evidence="2">
    <location>
        <begin position="810"/>
        <end position="829"/>
    </location>
</feature>
<protein>
    <recommendedName>
        <fullName evidence="3">Cas12f1-like TNB domain-containing protein</fullName>
    </recommendedName>
</protein>
<gene>
    <name evidence="4" type="ORF">EMPS_06270</name>
</gene>
<dbReference type="Gene3D" id="3.40.50.1010">
    <property type="entry name" value="5'-nuclease"/>
    <property type="match status" value="1"/>
</dbReference>
<dbReference type="InterPro" id="IPR029060">
    <property type="entry name" value="PIN-like_dom_sf"/>
</dbReference>
<feature type="region of interest" description="Disordered" evidence="2">
    <location>
        <begin position="1088"/>
        <end position="1147"/>
    </location>
</feature>
<dbReference type="OrthoDB" id="2403973at2759"/>
<comment type="caution">
    <text evidence="4">The sequence shown here is derived from an EMBL/GenBank/DDBJ whole genome shotgun (WGS) entry which is preliminary data.</text>
</comment>
<organism evidence="4 5">
    <name type="scientific">Entomortierella parvispora</name>
    <dbReference type="NCBI Taxonomy" id="205924"/>
    <lineage>
        <taxon>Eukaryota</taxon>
        <taxon>Fungi</taxon>
        <taxon>Fungi incertae sedis</taxon>
        <taxon>Mucoromycota</taxon>
        <taxon>Mortierellomycotina</taxon>
        <taxon>Mortierellomycetes</taxon>
        <taxon>Mortierellales</taxon>
        <taxon>Mortierellaceae</taxon>
        <taxon>Entomortierella</taxon>
    </lineage>
</organism>
<evidence type="ECO:0000259" key="3">
    <source>
        <dbReference type="Pfam" id="PF07282"/>
    </source>
</evidence>
<evidence type="ECO:0000256" key="2">
    <source>
        <dbReference type="SAM" id="MobiDB-lite"/>
    </source>
</evidence>
<dbReference type="InterPro" id="IPR010095">
    <property type="entry name" value="Cas12f1-like_TNB"/>
</dbReference>
<proteinExistence type="predicted"/>
<reference evidence="4" key="1">
    <citation type="submission" date="2021-11" db="EMBL/GenBank/DDBJ databases">
        <authorList>
            <person name="Herlambang A."/>
            <person name="Guo Y."/>
            <person name="Takashima Y."/>
            <person name="Nishizawa T."/>
        </authorList>
    </citation>
    <scope>NUCLEOTIDE SEQUENCE</scope>
    <source>
        <strain evidence="4">E1425</strain>
    </source>
</reference>
<keyword evidence="1" id="KW-0238">DNA-binding</keyword>
<dbReference type="Proteomes" id="UP000827284">
    <property type="component" value="Unassembled WGS sequence"/>
</dbReference>
<evidence type="ECO:0000313" key="4">
    <source>
        <dbReference type="EMBL" id="GJJ73912.1"/>
    </source>
</evidence>
<feature type="compositionally biased region" description="Basic residues" evidence="2">
    <location>
        <begin position="608"/>
        <end position="631"/>
    </location>
</feature>
<feature type="compositionally biased region" description="Acidic residues" evidence="2">
    <location>
        <begin position="289"/>
        <end position="302"/>
    </location>
</feature>
<dbReference type="EMBL" id="BQFW01000008">
    <property type="protein sequence ID" value="GJJ73912.1"/>
    <property type="molecule type" value="Genomic_DNA"/>
</dbReference>
<feature type="compositionally biased region" description="Acidic residues" evidence="2">
    <location>
        <begin position="1119"/>
        <end position="1138"/>
    </location>
</feature>
<accession>A0A9P3LXB1</accession>
<feature type="domain" description="Cas12f1-like TNB" evidence="3">
    <location>
        <begin position="1275"/>
        <end position="1323"/>
    </location>
</feature>
<dbReference type="SUPFAM" id="SSF88723">
    <property type="entry name" value="PIN domain-like"/>
    <property type="match status" value="1"/>
</dbReference>
<feature type="region of interest" description="Disordered" evidence="2">
    <location>
        <begin position="268"/>
        <end position="361"/>
    </location>
</feature>
<keyword evidence="5" id="KW-1185">Reference proteome</keyword>
<feature type="region of interest" description="Disordered" evidence="2">
    <location>
        <begin position="477"/>
        <end position="504"/>
    </location>
</feature>
<evidence type="ECO:0000256" key="1">
    <source>
        <dbReference type="ARBA" id="ARBA00023125"/>
    </source>
</evidence>
<dbReference type="Pfam" id="PF07282">
    <property type="entry name" value="Cas12f1-like_TNB"/>
    <property type="match status" value="1"/>
</dbReference>
<evidence type="ECO:0000313" key="5">
    <source>
        <dbReference type="Proteomes" id="UP000827284"/>
    </source>
</evidence>
<dbReference type="GO" id="GO:0003677">
    <property type="term" value="F:DNA binding"/>
    <property type="evidence" value="ECO:0007669"/>
    <property type="project" value="UniProtKB-KW"/>
</dbReference>
<sequence length="1363" mass="151831">MGVQGIFPMLRELGMSDTPVDNALTLGIDTIHYDVKACHYGDMMREMTNVRHSDSTGVIAALAATIDQKIKLWRNHLDKDVTFVLHIDAPGSAAKGPTHLKRHLKREAAARKLEYNLRVLERKKGRWVPHKVIGRIDKDLRTCCQLTLETRDALVAALKHLGHDVCVCRAETDPCIATQCYQHEGPKEAAVLSIDSDYLFYQGVKTLLRPNPKGPGLLHYSRDNVKKALGLIRDEELIVYGCVNRNDYNSNVPTIGLVRSLKLIRPDAENEDSDASSYNSHASGNDPESSGDDPESSGDDPESSGNDSGLSDEEPTSDDEGSHSGYTDTDSDTKGRPAKKRAKTLSSRKPLPWSDKGKAPMRNARALVADAAAEASSSRISILRSDKGKTPVRNVDVSMDVDTAVPEAQSGGQLRSITFQNQPLQGHVGTDLGSLASLRQLIAQFCDDVGAIVKMRVPVSMFEASLRTFGFLSQLKTGEEPEDHEDQIPLWEEPTDDEPDSLSPLSLLQLPNLPEPEKSPDELLQTFQLQFKDYCRLRRARRETFYPPERVEEFKRPHNQYGHAFRKDKDGRHTFLNGRTVTIDSSKEKRVPPKPISRVIQSTAARGQKSKKNKKSKRRRKKKPVQTKRKQDRIEKQPEGAGAVNRSQATKVANRNKRKFETRALQVGGFQKNVGERLKLIEGLSAKGAENAAKELTKRHRSCLETRDLLMQDTYNALMLAIEDIHNPSNLAAQSIKMRTVTEVQEDSSWSSVSAGTQVKARERWDLPEKYPDTMLDDLVTGMATFYALPTLFFYGEAGSNSEDVRIRKQAQREGGGQTRRTRAQTRSTRAAVKKKAEEMAEEAQVDENPGHKDVSAFIARWIFERYKATTNFIPYSERGIQLFPAKATRSTQATVFKAFSTHYKCALFNNGKDSWTANQKESAAHIPAIKWFQEQNKEGIFKDFVFGSNARKYQVVTEQDLYCFLKAAPPPSTQPQPQYLSEISRFDFEPLLKGLFPKARRGDDMKEGQRADYINDNKGWLTTSLLYDRAPQHVTEGRVPGRDGYCHKVKLQSETSNRRYILGTGYHSDGKVLTLLASDTFSEKPIRKRKKKLPTFGPEDEDEVAAAAACAGSGEGNGDGDDDDDDDDDDDEDENEEGAMGKRGKCKAPVPISSHLYEKDDKHACYEFAPPEDLQAFLVGTKSGYQCNLASRTKLLPNAALLKWDSANSPKINIGGDPGEHVALATTRIERGSSDVLIFAYGMATFNTRRGPASKAVVVEKKVVKALRGLGQIVVGEHEYFTSQKCPRRDCDEFLEKLDNRSMYCRKCNMFFDRDAVGSENIAFICQEFVEGRTRPAKFLPATTVAAAPATSVFVPTAAGSS</sequence>
<feature type="region of interest" description="Disordered" evidence="2">
    <location>
        <begin position="577"/>
        <end position="657"/>
    </location>
</feature>
<feature type="compositionally biased region" description="Acidic residues" evidence="2">
    <location>
        <begin position="310"/>
        <end position="319"/>
    </location>
</feature>